<dbReference type="Proteomes" id="UP000789739">
    <property type="component" value="Unassembled WGS sequence"/>
</dbReference>
<gene>
    <name evidence="9" type="ORF">PBRASI_LOCUS5969</name>
</gene>
<dbReference type="InterPro" id="IPR007472">
    <property type="entry name" value="N-end_Aminoacyl_Trfase_C"/>
</dbReference>
<dbReference type="SUPFAM" id="SSF55729">
    <property type="entry name" value="Acyl-CoA N-acyltransferases (Nat)"/>
    <property type="match status" value="1"/>
</dbReference>
<comment type="caution">
    <text evidence="9">The sequence shown here is derived from an EMBL/GenBank/DDBJ whole genome shotgun (WGS) entry which is preliminary data.</text>
</comment>
<evidence type="ECO:0000256" key="3">
    <source>
        <dbReference type="ARBA" id="ARBA00022786"/>
    </source>
</evidence>
<dbReference type="PANTHER" id="PTHR21367">
    <property type="entry name" value="ARGININE-TRNA-PROTEIN TRANSFERASE 1"/>
    <property type="match status" value="1"/>
</dbReference>
<dbReference type="InterPro" id="IPR017137">
    <property type="entry name" value="Arg-tRNA-P_Trfase_1_euk"/>
</dbReference>
<evidence type="ECO:0000259" key="8">
    <source>
        <dbReference type="Pfam" id="PF04377"/>
    </source>
</evidence>
<dbReference type="EC" id="2.3.2.8" evidence="5"/>
<organism evidence="9 10">
    <name type="scientific">Paraglomus brasilianum</name>
    <dbReference type="NCBI Taxonomy" id="144538"/>
    <lineage>
        <taxon>Eukaryota</taxon>
        <taxon>Fungi</taxon>
        <taxon>Fungi incertae sedis</taxon>
        <taxon>Mucoromycota</taxon>
        <taxon>Glomeromycotina</taxon>
        <taxon>Glomeromycetes</taxon>
        <taxon>Paraglomerales</taxon>
        <taxon>Paraglomeraceae</taxon>
        <taxon>Paraglomus</taxon>
    </lineage>
</organism>
<dbReference type="AlphaFoldDB" id="A0A9N9G0C3"/>
<dbReference type="GO" id="GO:0004057">
    <property type="term" value="F:arginyl-tRNA--protein transferase activity"/>
    <property type="evidence" value="ECO:0007669"/>
    <property type="project" value="UniProtKB-EC"/>
</dbReference>
<dbReference type="Pfam" id="PF04377">
    <property type="entry name" value="ATE_C"/>
    <property type="match status" value="1"/>
</dbReference>
<name>A0A9N9G0C3_9GLOM</name>
<dbReference type="InterPro" id="IPR030700">
    <property type="entry name" value="N-end_Aminoacyl_Trfase"/>
</dbReference>
<reference evidence="9" key="1">
    <citation type="submission" date="2021-06" db="EMBL/GenBank/DDBJ databases">
        <authorList>
            <person name="Kallberg Y."/>
            <person name="Tangrot J."/>
            <person name="Rosling A."/>
        </authorList>
    </citation>
    <scope>NUCLEOTIDE SEQUENCE</scope>
    <source>
        <strain evidence="9">BR232B</strain>
    </source>
</reference>
<dbReference type="EMBL" id="CAJVPI010000747">
    <property type="protein sequence ID" value="CAG8568464.1"/>
    <property type="molecule type" value="Genomic_DNA"/>
</dbReference>
<dbReference type="GO" id="GO:0005737">
    <property type="term" value="C:cytoplasm"/>
    <property type="evidence" value="ECO:0007669"/>
    <property type="project" value="TreeGrafter"/>
</dbReference>
<sequence>MSKSSTSESIVTAYGFAYSSCGYCGNPNTSYSYGMHAYSLSCHDYQDLVDAGWRRSGRYLYKPHMRDTCCPQYTIRLDTTKFSASKSQRKIIGKFNRFMQGTWVPSGADDDSETVNDRPQSKSKKEAQKVFNLSESIHVSEGHEGWKYQFKVVMEPSSVTEEKFNLFKKYQTIIHKEPPSKVSARGYERFLVESPLRVEPSPKNTEPGYGSYHQCYYLNGKLVAVAVLDILPRFVSSVYFMYDPDYSFLGLGKYSALREISLCNELREDGREELKYYYMGYYIHSCPKMRYKGQYRPSYLCDPITREWHPFEKWIPELEKNQYVTFAAHGTTTADEKQPPPGMLDADSLTYDDIAQIPVYVSRGMKYVKLYVKDEPTLKGNEERIKELKEHAAAVGKDLATKMVYIIGVI</sequence>
<comment type="catalytic activity">
    <reaction evidence="5">
        <text>an N-terminal L-alpha-aminoacyl-[protein] + L-arginyl-tRNA(Arg) = an N-terminal L-arginyl-L-aminoacyl-[protein] + tRNA(Arg) + H(+)</text>
        <dbReference type="Rhea" id="RHEA:10208"/>
        <dbReference type="Rhea" id="RHEA-COMP:9658"/>
        <dbReference type="Rhea" id="RHEA-COMP:9673"/>
        <dbReference type="Rhea" id="RHEA-COMP:10636"/>
        <dbReference type="Rhea" id="RHEA-COMP:10638"/>
        <dbReference type="ChEBI" id="CHEBI:15378"/>
        <dbReference type="ChEBI" id="CHEBI:78442"/>
        <dbReference type="ChEBI" id="CHEBI:78513"/>
        <dbReference type="ChEBI" id="CHEBI:78597"/>
        <dbReference type="ChEBI" id="CHEBI:83562"/>
        <dbReference type="EC" id="2.3.2.8"/>
    </reaction>
</comment>
<feature type="region of interest" description="Disordered" evidence="6">
    <location>
        <begin position="103"/>
        <end position="127"/>
    </location>
</feature>
<evidence type="ECO:0000259" key="7">
    <source>
        <dbReference type="Pfam" id="PF04376"/>
    </source>
</evidence>
<evidence type="ECO:0000313" key="10">
    <source>
        <dbReference type="Proteomes" id="UP000789739"/>
    </source>
</evidence>
<dbReference type="InterPro" id="IPR007471">
    <property type="entry name" value="N-end_Aminoacyl_Trfase_N"/>
</dbReference>
<feature type="domain" description="N-end rule aminoacyl transferase C-terminal" evidence="8">
    <location>
        <begin position="162"/>
        <end position="301"/>
    </location>
</feature>
<evidence type="ECO:0000256" key="1">
    <source>
        <dbReference type="ARBA" id="ARBA00009991"/>
    </source>
</evidence>
<dbReference type="OrthoDB" id="74183at2759"/>
<protein>
    <recommendedName>
        <fullName evidence="5">Arginyl-tRNA--protein transferase 1</fullName>
        <shortName evidence="5">Arginyltransferase 1</shortName>
        <shortName evidence="5">R-transferase 1</shortName>
        <ecNumber evidence="5">2.3.2.8</ecNumber>
    </recommendedName>
    <alternativeName>
        <fullName evidence="5">Arginine-tRNA--protein transferase 1</fullName>
    </alternativeName>
</protein>
<evidence type="ECO:0000256" key="5">
    <source>
        <dbReference type="PIRNR" id="PIRNR037207"/>
    </source>
</evidence>
<comment type="function">
    <text evidence="5">Involved in the post-translational conjugation of arginine to the N-terminal aspartate or glutamate of a protein. This arginylation is required for degradation of the protein via the ubiquitin pathway.</text>
</comment>
<accession>A0A9N9G0C3</accession>
<keyword evidence="10" id="KW-1185">Reference proteome</keyword>
<dbReference type="InterPro" id="IPR016181">
    <property type="entry name" value="Acyl_CoA_acyltransferase"/>
</dbReference>
<evidence type="ECO:0000313" key="9">
    <source>
        <dbReference type="EMBL" id="CAG8568464.1"/>
    </source>
</evidence>
<feature type="compositionally biased region" description="Basic and acidic residues" evidence="6">
    <location>
        <begin position="115"/>
        <end position="127"/>
    </location>
</feature>
<feature type="domain" description="N-end aminoacyl transferase N-terminal" evidence="7">
    <location>
        <begin position="19"/>
        <end position="90"/>
    </location>
</feature>
<evidence type="ECO:0000256" key="6">
    <source>
        <dbReference type="SAM" id="MobiDB-lite"/>
    </source>
</evidence>
<dbReference type="PIRSF" id="PIRSF037207">
    <property type="entry name" value="ATE1_euk"/>
    <property type="match status" value="1"/>
</dbReference>
<keyword evidence="2 5" id="KW-0808">Transferase</keyword>
<keyword evidence="4 5" id="KW-0012">Acyltransferase</keyword>
<dbReference type="Pfam" id="PF04376">
    <property type="entry name" value="ATE_N"/>
    <property type="match status" value="1"/>
</dbReference>
<evidence type="ECO:0000256" key="2">
    <source>
        <dbReference type="ARBA" id="ARBA00022679"/>
    </source>
</evidence>
<comment type="similarity">
    <text evidence="1 5">Belongs to the R-transferase family.</text>
</comment>
<keyword evidence="3 5" id="KW-0833">Ubl conjugation pathway</keyword>
<evidence type="ECO:0000256" key="4">
    <source>
        <dbReference type="ARBA" id="ARBA00023315"/>
    </source>
</evidence>
<proteinExistence type="inferred from homology"/>
<dbReference type="PANTHER" id="PTHR21367:SF1">
    <property type="entry name" value="ARGINYL-TRNA--PROTEIN TRANSFERASE 1"/>
    <property type="match status" value="1"/>
</dbReference>